<dbReference type="PANTHER" id="PTHR14374:SF0">
    <property type="entry name" value="TRAFFICKING PROTEIN PARTICLE COMPLEX SUBUNIT 11"/>
    <property type="match status" value="1"/>
</dbReference>
<dbReference type="Proteomes" id="UP000012174">
    <property type="component" value="Unassembled WGS sequence"/>
</dbReference>
<feature type="region of interest" description="Disordered" evidence="1">
    <location>
        <begin position="173"/>
        <end position="199"/>
    </location>
</feature>
<keyword evidence="4" id="KW-1185">Reference proteome</keyword>
<feature type="domain" description="Gryzun putative trafficking through Golgi" evidence="2">
    <location>
        <begin position="37"/>
        <end position="314"/>
    </location>
</feature>
<evidence type="ECO:0000313" key="3">
    <source>
        <dbReference type="EMBL" id="EMR71939.1"/>
    </source>
</evidence>
<dbReference type="eggNOG" id="KOG4386">
    <property type="taxonomic scope" value="Eukaryota"/>
</dbReference>
<proteinExistence type="predicted"/>
<sequence length="351" mass="37992">MGKTYPASKCGLRTVLNGLVLQGTKNLGCMGYQSNLSDGDDSPTRPSGLAQKWSLVTRYCSFASEDLSITDLDVKVLATHGGVTCTTSKTQSLPSEGQKISPKTIEEAQFDLIAQKASLDDRSPAAAEFAFEIHWRRPGSPSSSENPPNVTTLPIPRFFVTVSEPRVLASVSYGTAPTPSIPTNTSTPKAATTKPQQQQQQPLLLFLTITIENPSSHFLTFGMTMEPSTAAAPSSNASGSSGGEEFAFSGPKTTTLNVLPMSRRSVSYRLLPLVRGTWVRPRLVVRDKYFQKVLRVVPTEGLKGDKDGILVWIPPPADEDDDDGEEEEGETGEDDDDDEDEDDEESGDEDE</sequence>
<evidence type="ECO:0000256" key="1">
    <source>
        <dbReference type="SAM" id="MobiDB-lite"/>
    </source>
</evidence>
<dbReference type="InterPro" id="IPR012880">
    <property type="entry name" value="Gryzun"/>
</dbReference>
<name>M7SZ85_EUTLA</name>
<dbReference type="OrthoDB" id="6278596at2759"/>
<evidence type="ECO:0000313" key="4">
    <source>
        <dbReference type="Proteomes" id="UP000012174"/>
    </source>
</evidence>
<dbReference type="Pfam" id="PF07919">
    <property type="entry name" value="Gryzun"/>
    <property type="match status" value="1"/>
</dbReference>
<protein>
    <submittedName>
        <fullName evidence="3">Putative trafficking protein particle complex subunit 11 protein</fullName>
    </submittedName>
</protein>
<gene>
    <name evidence="3" type="ORF">UCREL1_1016</name>
</gene>
<feature type="region of interest" description="Disordered" evidence="1">
    <location>
        <begin position="305"/>
        <end position="351"/>
    </location>
</feature>
<dbReference type="HOGENOM" id="CLU_789962_0_0_1"/>
<dbReference type="OMA" id="EFAFEIH"/>
<dbReference type="STRING" id="1287681.M7SZ85"/>
<dbReference type="KEGG" id="ela:UCREL1_1016"/>
<dbReference type="PANTHER" id="PTHR14374">
    <property type="entry name" value="FOIE GRAS"/>
    <property type="match status" value="1"/>
</dbReference>
<reference evidence="4" key="1">
    <citation type="journal article" date="2013" name="Genome Announc.">
        <title>Draft genome sequence of the grapevine dieback fungus Eutypa lata UCR-EL1.</title>
        <authorList>
            <person name="Blanco-Ulate B."/>
            <person name="Rolshausen P.E."/>
            <person name="Cantu D."/>
        </authorList>
    </citation>
    <scope>NUCLEOTIDE SEQUENCE [LARGE SCALE GENOMIC DNA]</scope>
    <source>
        <strain evidence="4">UCR-EL1</strain>
    </source>
</reference>
<dbReference type="AlphaFoldDB" id="M7SZ85"/>
<accession>M7SZ85</accession>
<feature type="compositionally biased region" description="Acidic residues" evidence="1">
    <location>
        <begin position="317"/>
        <end position="351"/>
    </location>
</feature>
<dbReference type="EMBL" id="KB705556">
    <property type="protein sequence ID" value="EMR71939.1"/>
    <property type="molecule type" value="Genomic_DNA"/>
</dbReference>
<organism evidence="3 4">
    <name type="scientific">Eutypa lata (strain UCR-EL1)</name>
    <name type="common">Grapevine dieback disease fungus</name>
    <name type="synonym">Eutypa armeniacae</name>
    <dbReference type="NCBI Taxonomy" id="1287681"/>
    <lineage>
        <taxon>Eukaryota</taxon>
        <taxon>Fungi</taxon>
        <taxon>Dikarya</taxon>
        <taxon>Ascomycota</taxon>
        <taxon>Pezizomycotina</taxon>
        <taxon>Sordariomycetes</taxon>
        <taxon>Xylariomycetidae</taxon>
        <taxon>Xylariales</taxon>
        <taxon>Diatrypaceae</taxon>
        <taxon>Eutypa</taxon>
    </lineage>
</organism>
<feature type="compositionally biased region" description="Low complexity" evidence="1">
    <location>
        <begin position="175"/>
        <end position="199"/>
    </location>
</feature>
<evidence type="ECO:0000259" key="2">
    <source>
        <dbReference type="Pfam" id="PF07919"/>
    </source>
</evidence>
<feature type="region of interest" description="Disordered" evidence="1">
    <location>
        <begin position="228"/>
        <end position="249"/>
    </location>
</feature>